<dbReference type="SUPFAM" id="SSF52540">
    <property type="entry name" value="P-loop containing nucleoside triphosphate hydrolases"/>
    <property type="match status" value="1"/>
</dbReference>
<dbReference type="PANTHER" id="PTHR46844:SF1">
    <property type="entry name" value="SLR5058 PROTEIN"/>
    <property type="match status" value="1"/>
</dbReference>
<dbReference type="PANTHER" id="PTHR46844">
    <property type="entry name" value="SLR5058 PROTEIN"/>
    <property type="match status" value="1"/>
</dbReference>
<evidence type="ECO:0000313" key="3">
    <source>
        <dbReference type="Proteomes" id="UP000075635"/>
    </source>
</evidence>
<dbReference type="InterPro" id="IPR003593">
    <property type="entry name" value="AAA+_ATPase"/>
</dbReference>
<proteinExistence type="predicted"/>
<dbReference type="InterPro" id="IPR007111">
    <property type="entry name" value="NACHT_NTPase"/>
</dbReference>
<dbReference type="AlphaFoldDB" id="A0A150SHS5"/>
<dbReference type="PROSITE" id="PS50837">
    <property type="entry name" value="NACHT"/>
    <property type="match status" value="1"/>
</dbReference>
<feature type="domain" description="NACHT" evidence="1">
    <location>
        <begin position="207"/>
        <end position="328"/>
    </location>
</feature>
<organism evidence="2 3">
    <name type="scientific">Sorangium cellulosum</name>
    <name type="common">Polyangium cellulosum</name>
    <dbReference type="NCBI Taxonomy" id="56"/>
    <lineage>
        <taxon>Bacteria</taxon>
        <taxon>Pseudomonadati</taxon>
        <taxon>Myxococcota</taxon>
        <taxon>Polyangia</taxon>
        <taxon>Polyangiales</taxon>
        <taxon>Polyangiaceae</taxon>
        <taxon>Sorangium</taxon>
    </lineage>
</organism>
<dbReference type="EMBL" id="JEMB01000959">
    <property type="protein sequence ID" value="KYF92032.1"/>
    <property type="molecule type" value="Genomic_DNA"/>
</dbReference>
<protein>
    <recommendedName>
        <fullName evidence="1">NACHT domain-containing protein</fullName>
    </recommendedName>
</protein>
<comment type="caution">
    <text evidence="2">The sequence shown here is derived from an EMBL/GenBank/DDBJ whole genome shotgun (WGS) entry which is preliminary data.</text>
</comment>
<reference evidence="2 3" key="1">
    <citation type="submission" date="2014-02" db="EMBL/GenBank/DDBJ databases">
        <title>The small core and large imbalanced accessory genome model reveals a collaborative survival strategy of Sorangium cellulosum strains in nature.</title>
        <authorList>
            <person name="Han K."/>
            <person name="Peng R."/>
            <person name="Blom J."/>
            <person name="Li Y.-Z."/>
        </authorList>
    </citation>
    <scope>NUCLEOTIDE SEQUENCE [LARGE SCALE GENOMIC DNA]</scope>
    <source>
        <strain evidence="2 3">So0011-07</strain>
    </source>
</reference>
<dbReference type="InterPro" id="IPR027417">
    <property type="entry name" value="P-loop_NTPase"/>
</dbReference>
<dbReference type="Gene3D" id="3.40.50.300">
    <property type="entry name" value="P-loop containing nucleotide triphosphate hydrolases"/>
    <property type="match status" value="1"/>
</dbReference>
<dbReference type="Proteomes" id="UP000075635">
    <property type="component" value="Unassembled WGS sequence"/>
</dbReference>
<sequence length="782" mass="86155">MKAAAAESPEALLDRIFAEVPGSPQASDGLPEVVGRNRRARARRRLLDALASRGPYPVPEGLRGELRSLVERWSQKGFEDAFPEADAFEIRCAEERAVLDAAARGDEEARFAAAERAYRREVEARYGQIEIRGLQLSARVRQDLEIAYVPLHVEAPSRELRSAKPKKAAGKSAKGEATTVDAKAASAMLRVLERPRVLATDALVSHPRLLIVGEPGSGKSTLLAYLATRAARGEVATSTPGREPESIPFLVPVRALQEDAASSEGIARAAGAEPWFVEAALERGRALLLVDGLDEARTEVTGKVLPTLAATLDAYLGTSVVVTTRPAAAPGKDETAPRGFARARLLPMTRDEVGVFIDRWCLAAELSLNKPREQAEIDARAAADDLKERVRASRAIEKLAETPLLCSVICVVHRFLGQRIPERRVALYEAITNVLLYEWDRAKFAEGAAIGKLDAHAKRALLARLALSMHKARVAELPAEEVVKRLAEHLPDLGRPEEEAAALVAEIRDRNGVLVERVPGWFAFSHLTFQEYLAAMELVKAHAYDQLLRNYKDNWWHEVIVLSAGFPGAHADRIIRRLLDKDAEMVADGTMLAAQCAETAIEVKQPLRKEIEKRVATMIPPASPSEFDTLYRLGEVAGPVLLRWLDKGSTEDKASIIFALAYIRYEPATRTILKLLKDPNRTNRPFAIFTKMEDQPYTLAMCAAVYVKCLIEYSERAFFIFFDAIPSADPSAIRILRGFRFMEENPHEREKLEALIARAEAAHAKVSSASAARAPRRAARSG</sequence>
<gene>
    <name evidence="2" type="ORF">BE17_24185</name>
</gene>
<dbReference type="Pfam" id="PF05729">
    <property type="entry name" value="NACHT"/>
    <property type="match status" value="1"/>
</dbReference>
<accession>A0A150SHS5</accession>
<dbReference type="SMART" id="SM00382">
    <property type="entry name" value="AAA"/>
    <property type="match status" value="1"/>
</dbReference>
<evidence type="ECO:0000313" key="2">
    <source>
        <dbReference type="EMBL" id="KYF92032.1"/>
    </source>
</evidence>
<evidence type="ECO:0000259" key="1">
    <source>
        <dbReference type="PROSITE" id="PS50837"/>
    </source>
</evidence>
<name>A0A150SHS5_SORCE</name>